<dbReference type="Proteomes" id="UP001237642">
    <property type="component" value="Unassembled WGS sequence"/>
</dbReference>
<comment type="caution">
    <text evidence="1">The sequence shown here is derived from an EMBL/GenBank/DDBJ whole genome shotgun (WGS) entry which is preliminary data.</text>
</comment>
<dbReference type="PANTHER" id="PTHR33527">
    <property type="entry name" value="OS07G0274300 PROTEIN"/>
    <property type="match status" value="1"/>
</dbReference>
<dbReference type="PANTHER" id="PTHR33527:SF14">
    <property type="entry name" value="OS07G0274300 PROTEIN"/>
    <property type="match status" value="1"/>
</dbReference>
<proteinExistence type="predicted"/>
<name>A0AAD8I5I5_9APIA</name>
<evidence type="ECO:0000313" key="1">
    <source>
        <dbReference type="EMBL" id="KAK1379476.1"/>
    </source>
</evidence>
<dbReference type="AlphaFoldDB" id="A0AAD8I5I5"/>
<sequence>MEGFPNSHTEVHMSEANFRLFHTIDRILYVILVTNLLCDPMEAMQIMAIWLWLERVGFLNTITKILHLPITLINELVDEANTCLCFINNPCLFLENEANDIHLTQSLIKDFSLQYLQKNQTLAKIGVDTVQTKICMQAFGDLMQQAIMQNEARRVAQSPQPLYVQQKILPNDLGNGVVPDEERTVFVTFSKGYPVEEWEIRDFLVKNFGDCIESFYMEKVKEIGDQPLYARIVLFQANIIHIILNDLPKAKLTINGKHVWMRKYVPRIQRSINATTPQLTRC</sequence>
<reference evidence="1" key="1">
    <citation type="submission" date="2023-02" db="EMBL/GenBank/DDBJ databases">
        <title>Genome of toxic invasive species Heracleum sosnowskyi carries increased number of genes despite the absence of recent whole-genome duplications.</title>
        <authorList>
            <person name="Schelkunov M."/>
            <person name="Shtratnikova V."/>
            <person name="Makarenko M."/>
            <person name="Klepikova A."/>
            <person name="Omelchenko D."/>
            <person name="Novikova G."/>
            <person name="Obukhova E."/>
            <person name="Bogdanov V."/>
            <person name="Penin A."/>
            <person name="Logacheva M."/>
        </authorList>
    </citation>
    <scope>NUCLEOTIDE SEQUENCE</scope>
    <source>
        <strain evidence="1">Hsosn_3</strain>
        <tissue evidence="1">Leaf</tissue>
    </source>
</reference>
<keyword evidence="2" id="KW-1185">Reference proteome</keyword>
<accession>A0AAD8I5I5</accession>
<evidence type="ECO:0000313" key="2">
    <source>
        <dbReference type="Proteomes" id="UP001237642"/>
    </source>
</evidence>
<organism evidence="1 2">
    <name type="scientific">Heracleum sosnowskyi</name>
    <dbReference type="NCBI Taxonomy" id="360622"/>
    <lineage>
        <taxon>Eukaryota</taxon>
        <taxon>Viridiplantae</taxon>
        <taxon>Streptophyta</taxon>
        <taxon>Embryophyta</taxon>
        <taxon>Tracheophyta</taxon>
        <taxon>Spermatophyta</taxon>
        <taxon>Magnoliopsida</taxon>
        <taxon>eudicotyledons</taxon>
        <taxon>Gunneridae</taxon>
        <taxon>Pentapetalae</taxon>
        <taxon>asterids</taxon>
        <taxon>campanulids</taxon>
        <taxon>Apiales</taxon>
        <taxon>Apiaceae</taxon>
        <taxon>Apioideae</taxon>
        <taxon>apioid superclade</taxon>
        <taxon>Tordylieae</taxon>
        <taxon>Tordyliinae</taxon>
        <taxon>Heracleum</taxon>
    </lineage>
</organism>
<protein>
    <submittedName>
        <fullName evidence="1">RNA-binding protein Musashi Rbp6 like</fullName>
    </submittedName>
</protein>
<dbReference type="EMBL" id="JAUIZM010000006">
    <property type="protein sequence ID" value="KAK1379476.1"/>
    <property type="molecule type" value="Genomic_DNA"/>
</dbReference>
<reference evidence="1" key="2">
    <citation type="submission" date="2023-05" db="EMBL/GenBank/DDBJ databases">
        <authorList>
            <person name="Schelkunov M.I."/>
        </authorList>
    </citation>
    <scope>NUCLEOTIDE SEQUENCE</scope>
    <source>
        <strain evidence="1">Hsosn_3</strain>
        <tissue evidence="1">Leaf</tissue>
    </source>
</reference>
<gene>
    <name evidence="1" type="ORF">POM88_026220</name>
</gene>